<evidence type="ECO:0000256" key="1">
    <source>
        <dbReference type="SAM" id="MobiDB-lite"/>
    </source>
</evidence>
<keyword evidence="3" id="KW-1185">Reference proteome</keyword>
<dbReference type="EMBL" id="JAAVLW010000004">
    <property type="protein sequence ID" value="NOJ47739.1"/>
    <property type="molecule type" value="Genomic_DNA"/>
</dbReference>
<feature type="region of interest" description="Disordered" evidence="1">
    <location>
        <begin position="28"/>
        <end position="53"/>
    </location>
</feature>
<sequence length="53" mass="5912">MSTDIIQIIPRPKRDNVKTDFPAIAFRTARHQPATDPVDAAPDKRARSINRAA</sequence>
<comment type="caution">
    <text evidence="2">The sequence shown here is derived from an EMBL/GenBank/DDBJ whole genome shotgun (WGS) entry which is preliminary data.</text>
</comment>
<dbReference type="Proteomes" id="UP000528734">
    <property type="component" value="Unassembled WGS sequence"/>
</dbReference>
<name>A0A7Y4H4W5_9BRAD</name>
<evidence type="ECO:0000313" key="2">
    <source>
        <dbReference type="EMBL" id="NOJ47739.1"/>
    </source>
</evidence>
<reference evidence="2 3" key="1">
    <citation type="submission" date="2020-03" db="EMBL/GenBank/DDBJ databases">
        <title>Bradyrhizobium diversity isolated from nodules of Muelleranthus trifoliolatus.</title>
        <authorList>
            <person name="Klepa M."/>
            <person name="Helene L."/>
            <person name="Hungria M."/>
        </authorList>
    </citation>
    <scope>NUCLEOTIDE SEQUENCE [LARGE SCALE GENOMIC DNA]</scope>
    <source>
        <strain evidence="2 3">WSM 1744</strain>
    </source>
</reference>
<evidence type="ECO:0000313" key="3">
    <source>
        <dbReference type="Proteomes" id="UP000528734"/>
    </source>
</evidence>
<proteinExistence type="predicted"/>
<dbReference type="AlphaFoldDB" id="A0A7Y4H4W5"/>
<accession>A0A7Y4H4W5</accession>
<dbReference type="RefSeq" id="WP_171710588.1">
    <property type="nucleotide sequence ID" value="NZ_JAAVLW010000004.1"/>
</dbReference>
<gene>
    <name evidence="2" type="ORF">HCN50_16040</name>
</gene>
<organism evidence="2 3">
    <name type="scientific">Bradyrhizobium archetypum</name>
    <dbReference type="NCBI Taxonomy" id="2721160"/>
    <lineage>
        <taxon>Bacteria</taxon>
        <taxon>Pseudomonadati</taxon>
        <taxon>Pseudomonadota</taxon>
        <taxon>Alphaproteobacteria</taxon>
        <taxon>Hyphomicrobiales</taxon>
        <taxon>Nitrobacteraceae</taxon>
        <taxon>Bradyrhizobium</taxon>
    </lineage>
</organism>
<protein>
    <submittedName>
        <fullName evidence="2">Uncharacterized protein</fullName>
    </submittedName>
</protein>